<evidence type="ECO:0000313" key="2">
    <source>
        <dbReference type="EMBL" id="RYO75355.1"/>
    </source>
</evidence>
<reference evidence="2 3" key="1">
    <citation type="submission" date="2018-06" db="EMBL/GenBank/DDBJ databases">
        <title>Complete Genomes of Monosporascus.</title>
        <authorList>
            <person name="Robinson A.J."/>
            <person name="Natvig D.O."/>
        </authorList>
    </citation>
    <scope>NUCLEOTIDE SEQUENCE [LARGE SCALE GENOMIC DNA]</scope>
    <source>
        <strain evidence="2 3">CBS 609.92</strain>
    </source>
</reference>
<gene>
    <name evidence="2" type="ORF">DL762_010026</name>
</gene>
<dbReference type="Proteomes" id="UP000294003">
    <property type="component" value="Unassembled WGS sequence"/>
</dbReference>
<protein>
    <submittedName>
        <fullName evidence="2">Uncharacterized protein</fullName>
    </submittedName>
</protein>
<keyword evidence="1" id="KW-0732">Signal</keyword>
<keyword evidence="3" id="KW-1185">Reference proteome</keyword>
<proteinExistence type="predicted"/>
<organism evidence="2 3">
    <name type="scientific">Monosporascus cannonballus</name>
    <dbReference type="NCBI Taxonomy" id="155416"/>
    <lineage>
        <taxon>Eukaryota</taxon>
        <taxon>Fungi</taxon>
        <taxon>Dikarya</taxon>
        <taxon>Ascomycota</taxon>
        <taxon>Pezizomycotina</taxon>
        <taxon>Sordariomycetes</taxon>
        <taxon>Xylariomycetidae</taxon>
        <taxon>Xylariales</taxon>
        <taxon>Xylariales incertae sedis</taxon>
        <taxon>Monosporascus</taxon>
    </lineage>
</organism>
<evidence type="ECO:0000313" key="3">
    <source>
        <dbReference type="Proteomes" id="UP000294003"/>
    </source>
</evidence>
<feature type="signal peptide" evidence="1">
    <location>
        <begin position="1"/>
        <end position="22"/>
    </location>
</feature>
<feature type="chain" id="PRO_5046524231" evidence="1">
    <location>
        <begin position="23"/>
        <end position="147"/>
    </location>
</feature>
<sequence length="147" mass="15860">MRIPILSIIATAAAIVVAVARGSVDCRDSEEAYERFMNCYNDRAVRCQPDADKSGCFLENRGECDGIVWGDGFKLLAFSSFEGNGSGFKFEGVTDAGFINNRQPGNFTFTRNTAWSNAQVGCHTVVSTSRLIGNIASVNAESTENAN</sequence>
<dbReference type="EMBL" id="QJNS01000704">
    <property type="protein sequence ID" value="RYO75355.1"/>
    <property type="molecule type" value="Genomic_DNA"/>
</dbReference>
<evidence type="ECO:0000256" key="1">
    <source>
        <dbReference type="SAM" id="SignalP"/>
    </source>
</evidence>
<name>A0ABY0GS42_9PEZI</name>
<comment type="caution">
    <text evidence="2">The sequence shown here is derived from an EMBL/GenBank/DDBJ whole genome shotgun (WGS) entry which is preliminary data.</text>
</comment>
<accession>A0ABY0GS42</accession>